<comment type="caution">
    <text evidence="2">The sequence shown here is derived from an EMBL/GenBank/DDBJ whole genome shotgun (WGS) entry which is preliminary data.</text>
</comment>
<organism evidence="2 3">
    <name type="scientific">Neurospora tetraspora</name>
    <dbReference type="NCBI Taxonomy" id="94610"/>
    <lineage>
        <taxon>Eukaryota</taxon>
        <taxon>Fungi</taxon>
        <taxon>Dikarya</taxon>
        <taxon>Ascomycota</taxon>
        <taxon>Pezizomycotina</taxon>
        <taxon>Sordariomycetes</taxon>
        <taxon>Sordariomycetidae</taxon>
        <taxon>Sordariales</taxon>
        <taxon>Sordariaceae</taxon>
        <taxon>Neurospora</taxon>
    </lineage>
</organism>
<feature type="compositionally biased region" description="Low complexity" evidence="1">
    <location>
        <begin position="506"/>
        <end position="532"/>
    </location>
</feature>
<feature type="region of interest" description="Disordered" evidence="1">
    <location>
        <begin position="506"/>
        <end position="789"/>
    </location>
</feature>
<dbReference type="EMBL" id="JAUEPP010000008">
    <property type="protein sequence ID" value="KAK3338177.1"/>
    <property type="molecule type" value="Genomic_DNA"/>
</dbReference>
<gene>
    <name evidence="2" type="ORF">B0H65DRAFT_314144</name>
</gene>
<feature type="compositionally biased region" description="Basic and acidic residues" evidence="1">
    <location>
        <begin position="1"/>
        <end position="33"/>
    </location>
</feature>
<dbReference type="AlphaFoldDB" id="A0AAE0MMQ0"/>
<feature type="compositionally biased region" description="Polar residues" evidence="1">
    <location>
        <begin position="335"/>
        <end position="354"/>
    </location>
</feature>
<evidence type="ECO:0000313" key="2">
    <source>
        <dbReference type="EMBL" id="KAK3338177.1"/>
    </source>
</evidence>
<dbReference type="GeneID" id="87860497"/>
<accession>A0AAE0MMQ0</accession>
<feature type="compositionally biased region" description="Low complexity" evidence="1">
    <location>
        <begin position="179"/>
        <end position="192"/>
    </location>
</feature>
<evidence type="ECO:0008006" key="4">
    <source>
        <dbReference type="Google" id="ProtNLM"/>
    </source>
</evidence>
<feature type="region of interest" description="Disordered" evidence="1">
    <location>
        <begin position="330"/>
        <end position="354"/>
    </location>
</feature>
<dbReference type="RefSeq" id="XP_062677628.1">
    <property type="nucleotide sequence ID" value="XM_062823343.1"/>
</dbReference>
<sequence length="789" mass="85080">MSEPHHYHDQGEEVERAPSRQEASRLNKRDSKLGLRNLFHRNRSATEAERMSTVAPRETPTRSGLRASIASVSHWPYGHGHAQRSEVSLSGSGSPLTPTFPPQTLKHKTSASAVRGHASPRASRGSLAAWDPPTLCQVYPQAIKQARLPACTASAEAILRLHQHKGIFSIGDAFGSGSTTAADGAAPSTAGADRSERGRRRHRRNTSGSVALRLDWTTKFFVLISGYLLQYTGDGPLDRLPEKVLSLGKDSAAFVSDVIPGRHWVLQITATADSDSAAPASHASSLLARLPFRGQDKRQASNLLMVFENAADMESWLATLRREIEGLGGKKKVSETGNTNIDNEASELRSQTSQRTLVVGDYGRATSNDAWDGRQSTSNPDINMDFVDAEGSRDQSFDEAASTASVISHDGRQLDGLRDSTQRFSYLSSGQRTVLTSAGSSPACSPVRDSFASLQDSIPELTALDDQPRPRPRPNAAAISDRRQSLQTMNHVLEMRLATSRLLSGSSALNLDPSSPSSSSKRSSKRYSLARSTKSLPEEEVESSSPPPPLPSQVRGGSRKPRPSALYLNTRPLSFVEDQPSPASPPLDENGVPIEVTVETAPEPESLFSSWGLPDATKQRCDRGEDWENLSPTQPVTHGSPEKRSGYFQAEGSSSAAPPTSVAFQDMLRSTSSIGNYPGSPSKRVDRRRFSLQSQLSERSSEPGRSFLDLSDLGDHLGDLPQISSTSLSKQGSRPAPHFRSMSVANGLGPRRSITQLAEGPPPAPPPNRALPPIPRKSSLQVCQSAASP</sequence>
<feature type="region of interest" description="Disordered" evidence="1">
    <location>
        <begin position="1"/>
        <end position="64"/>
    </location>
</feature>
<feature type="compositionally biased region" description="Polar residues" evidence="1">
    <location>
        <begin position="778"/>
        <end position="789"/>
    </location>
</feature>
<dbReference type="Proteomes" id="UP001278500">
    <property type="component" value="Unassembled WGS sequence"/>
</dbReference>
<keyword evidence="3" id="KW-1185">Reference proteome</keyword>
<feature type="compositionally biased region" description="Polar residues" evidence="1">
    <location>
        <begin position="722"/>
        <end position="732"/>
    </location>
</feature>
<feature type="compositionally biased region" description="Polar residues" evidence="1">
    <location>
        <begin position="365"/>
        <end position="381"/>
    </location>
</feature>
<evidence type="ECO:0000313" key="3">
    <source>
        <dbReference type="Proteomes" id="UP001278500"/>
    </source>
</evidence>
<name>A0AAE0MMQ0_9PEZI</name>
<feature type="region of interest" description="Disordered" evidence="1">
    <location>
        <begin position="179"/>
        <end position="206"/>
    </location>
</feature>
<protein>
    <recommendedName>
        <fullName evidence="4">PH domain-containing protein</fullName>
    </recommendedName>
</protein>
<feature type="compositionally biased region" description="Pro residues" evidence="1">
    <location>
        <begin position="760"/>
        <end position="775"/>
    </location>
</feature>
<evidence type="ECO:0000256" key="1">
    <source>
        <dbReference type="SAM" id="MobiDB-lite"/>
    </source>
</evidence>
<proteinExistence type="predicted"/>
<reference evidence="2" key="1">
    <citation type="journal article" date="2023" name="Mol. Phylogenet. Evol.">
        <title>Genome-scale phylogeny and comparative genomics of the fungal order Sordariales.</title>
        <authorList>
            <person name="Hensen N."/>
            <person name="Bonometti L."/>
            <person name="Westerberg I."/>
            <person name="Brannstrom I.O."/>
            <person name="Guillou S."/>
            <person name="Cros-Aarteil S."/>
            <person name="Calhoun S."/>
            <person name="Haridas S."/>
            <person name="Kuo A."/>
            <person name="Mondo S."/>
            <person name="Pangilinan J."/>
            <person name="Riley R."/>
            <person name="LaButti K."/>
            <person name="Andreopoulos B."/>
            <person name="Lipzen A."/>
            <person name="Chen C."/>
            <person name="Yan M."/>
            <person name="Daum C."/>
            <person name="Ng V."/>
            <person name="Clum A."/>
            <person name="Steindorff A."/>
            <person name="Ohm R.A."/>
            <person name="Martin F."/>
            <person name="Silar P."/>
            <person name="Natvig D.O."/>
            <person name="Lalanne C."/>
            <person name="Gautier V."/>
            <person name="Ament-Velasquez S.L."/>
            <person name="Kruys A."/>
            <person name="Hutchinson M.I."/>
            <person name="Powell A.J."/>
            <person name="Barry K."/>
            <person name="Miller A.N."/>
            <person name="Grigoriev I.V."/>
            <person name="Debuchy R."/>
            <person name="Gladieux P."/>
            <person name="Hiltunen Thoren M."/>
            <person name="Johannesson H."/>
        </authorList>
    </citation>
    <scope>NUCLEOTIDE SEQUENCE</scope>
    <source>
        <strain evidence="2">CBS 560.94</strain>
    </source>
</reference>
<reference evidence="2" key="2">
    <citation type="submission" date="2023-06" db="EMBL/GenBank/DDBJ databases">
        <authorList>
            <consortium name="Lawrence Berkeley National Laboratory"/>
            <person name="Haridas S."/>
            <person name="Hensen N."/>
            <person name="Bonometti L."/>
            <person name="Westerberg I."/>
            <person name="Brannstrom I.O."/>
            <person name="Guillou S."/>
            <person name="Cros-Aarteil S."/>
            <person name="Calhoun S."/>
            <person name="Kuo A."/>
            <person name="Mondo S."/>
            <person name="Pangilinan J."/>
            <person name="Riley R."/>
            <person name="Labutti K."/>
            <person name="Andreopoulos B."/>
            <person name="Lipzen A."/>
            <person name="Chen C."/>
            <person name="Yanf M."/>
            <person name="Daum C."/>
            <person name="Ng V."/>
            <person name="Clum A."/>
            <person name="Steindorff A."/>
            <person name="Ohm R."/>
            <person name="Martin F."/>
            <person name="Silar P."/>
            <person name="Natvig D."/>
            <person name="Lalanne C."/>
            <person name="Gautier V."/>
            <person name="Ament-Velasquez S.L."/>
            <person name="Kruys A."/>
            <person name="Hutchinson M.I."/>
            <person name="Powell A.J."/>
            <person name="Barry K."/>
            <person name="Miller A.N."/>
            <person name="Grigoriev I.V."/>
            <person name="Debuchy R."/>
            <person name="Gladieux P."/>
            <person name="Thoren M.H."/>
            <person name="Johannesson H."/>
        </authorList>
    </citation>
    <scope>NUCLEOTIDE SEQUENCE</scope>
    <source>
        <strain evidence="2">CBS 560.94</strain>
    </source>
</reference>
<feature type="region of interest" description="Disordered" evidence="1">
    <location>
        <begin position="460"/>
        <end position="484"/>
    </location>
</feature>
<feature type="region of interest" description="Disordered" evidence="1">
    <location>
        <begin position="364"/>
        <end position="383"/>
    </location>
</feature>
<feature type="compositionally biased region" description="Basic and acidic residues" evidence="1">
    <location>
        <begin position="617"/>
        <end position="626"/>
    </location>
</feature>